<evidence type="ECO:0000313" key="3">
    <source>
        <dbReference type="Proteomes" id="UP000179786"/>
    </source>
</evidence>
<organism evidence="2 3">
    <name type="scientific">Pseudoalteromonas amylolytica</name>
    <dbReference type="NCBI Taxonomy" id="1859457"/>
    <lineage>
        <taxon>Bacteria</taxon>
        <taxon>Pseudomonadati</taxon>
        <taxon>Pseudomonadota</taxon>
        <taxon>Gammaproteobacteria</taxon>
        <taxon>Alteromonadales</taxon>
        <taxon>Pseudoalteromonadaceae</taxon>
        <taxon>Pseudoalteromonas</taxon>
    </lineage>
</organism>
<dbReference type="OrthoDB" id="6333747at2"/>
<keyword evidence="1" id="KW-0732">Signal</keyword>
<dbReference type="EMBL" id="MKJU01000025">
    <property type="protein sequence ID" value="OHU90928.1"/>
    <property type="molecule type" value="Genomic_DNA"/>
</dbReference>
<protein>
    <recommendedName>
        <fullName evidence="4">SnoaL-like domain-containing protein</fullName>
    </recommendedName>
</protein>
<dbReference type="AlphaFoldDB" id="A0A1S1MVK0"/>
<reference evidence="2 3" key="1">
    <citation type="submission" date="2016-09" db="EMBL/GenBank/DDBJ databases">
        <title>Pseudoalteromonas amylolytica sp. nov., isolated from the surface seawater.</title>
        <authorList>
            <person name="Wu Y.-H."/>
            <person name="Cheng H."/>
            <person name="Jin X.-B."/>
            <person name="Wang C.-S."/>
            <person name="Xu X.-W."/>
        </authorList>
    </citation>
    <scope>NUCLEOTIDE SEQUENCE [LARGE SCALE GENOMIC DNA]</scope>
    <source>
        <strain evidence="2 3">JW1</strain>
    </source>
</reference>
<evidence type="ECO:0000313" key="2">
    <source>
        <dbReference type="EMBL" id="OHU90928.1"/>
    </source>
</evidence>
<evidence type="ECO:0008006" key="4">
    <source>
        <dbReference type="Google" id="ProtNLM"/>
    </source>
</evidence>
<keyword evidence="3" id="KW-1185">Reference proteome</keyword>
<gene>
    <name evidence="2" type="ORF">BET10_08585</name>
</gene>
<name>A0A1S1MVK0_9GAMM</name>
<feature type="signal peptide" evidence="1">
    <location>
        <begin position="1"/>
        <end position="18"/>
    </location>
</feature>
<sequence>MRFCTALILLLLSSSVLAGGTAKAQINTLFEGYMAKYNHFLEHGVLPNTPELYTDTVMLMSSRSKPSVITLAQMNQQVQVFLSSLKADGVSYVKWGKVSIHQLDDNIALVSNIAERYTKTGTLHNKVGASYYVYLIDGQWKISAFAIHNAKNTLI</sequence>
<dbReference type="Proteomes" id="UP000179786">
    <property type="component" value="Unassembled WGS sequence"/>
</dbReference>
<feature type="chain" id="PRO_5010181960" description="SnoaL-like domain-containing protein" evidence="1">
    <location>
        <begin position="19"/>
        <end position="155"/>
    </location>
</feature>
<proteinExistence type="predicted"/>
<evidence type="ECO:0000256" key="1">
    <source>
        <dbReference type="SAM" id="SignalP"/>
    </source>
</evidence>
<accession>A0A1S1MVK0</accession>
<dbReference type="RefSeq" id="WP_070984306.1">
    <property type="nucleotide sequence ID" value="NZ_MKJU01000025.1"/>
</dbReference>
<comment type="caution">
    <text evidence="2">The sequence shown here is derived from an EMBL/GenBank/DDBJ whole genome shotgun (WGS) entry which is preliminary data.</text>
</comment>